<evidence type="ECO:0000259" key="1">
    <source>
        <dbReference type="Pfam" id="PF12657"/>
    </source>
</evidence>
<dbReference type="Proteomes" id="UP000683360">
    <property type="component" value="Unassembled WGS sequence"/>
</dbReference>
<feature type="domain" description="Transcription factor IIIC 90kDa subunit N-terminal" evidence="1">
    <location>
        <begin position="21"/>
        <end position="364"/>
    </location>
</feature>
<dbReference type="Pfam" id="PF12657">
    <property type="entry name" value="TFIIIC_delta"/>
    <property type="match status" value="1"/>
</dbReference>
<organism evidence="2 3">
    <name type="scientific">Mytilus edulis</name>
    <name type="common">Blue mussel</name>
    <dbReference type="NCBI Taxonomy" id="6550"/>
    <lineage>
        <taxon>Eukaryota</taxon>
        <taxon>Metazoa</taxon>
        <taxon>Spiralia</taxon>
        <taxon>Lophotrochozoa</taxon>
        <taxon>Mollusca</taxon>
        <taxon>Bivalvia</taxon>
        <taxon>Autobranchia</taxon>
        <taxon>Pteriomorphia</taxon>
        <taxon>Mytilida</taxon>
        <taxon>Mytiloidea</taxon>
        <taxon>Mytilidae</taxon>
        <taxon>Mytilinae</taxon>
        <taxon>Mytilus</taxon>
    </lineage>
</organism>
<reference evidence="2" key="1">
    <citation type="submission" date="2021-03" db="EMBL/GenBank/DDBJ databases">
        <authorList>
            <person name="Bekaert M."/>
        </authorList>
    </citation>
    <scope>NUCLEOTIDE SEQUENCE</scope>
</reference>
<keyword evidence="2" id="KW-0808">Transferase</keyword>
<proteinExistence type="predicted"/>
<dbReference type="SUPFAM" id="SSF50978">
    <property type="entry name" value="WD40 repeat-like"/>
    <property type="match status" value="1"/>
</dbReference>
<dbReference type="GO" id="GO:0006384">
    <property type="term" value="P:transcription initiation at RNA polymerase III promoter"/>
    <property type="evidence" value="ECO:0007669"/>
    <property type="project" value="InterPro"/>
</dbReference>
<sequence length="666" mass="74624">MAGGDKILFPHEISSYNALDWSEDGTVAIATDNGVLLLTLQWSPTLVDSKPIFHQSMLTYPDEANNMLGLTVLQYETIQNDSTTSQSQEIALDRTICPIVKSTTKFTTFKCAKWSPRGGDIEGKCLLSTLTLDHRLSLYSTGKINTDFKLLVELSSVYSDKAKLENLTFNCLKTEAYRISAVEMSWSPVIALKDNKFSILSVGMSNGDIVLWKIKFPCNGREDCSVITVLKISSGLPSAMTWCNKILTGNVACCIVGFDSGIIKAISVNVNMPNKTTTINLCEQSDGMKVTTVSAKSIDADKITILATKEIFILSYEVEVIYKILRLFSSSHTTGDYNYFASGLSYNNGKYLLSSCDGTILKFSEDKISQSSLVTYKHAGDLETTWSCYGIVWSTCGLFSIAAFKPANICEDRQVRPGTLEVQILPVDVDSQKETLKNYLLNEQSLNEIPECMEVFRENLWEGNNPLQVINDLFSQEGKWFDFSSKVLRVLRYFLLAVQMRIPHSDKEKNEELVLSERNISKISDILLCKHLIICLNKAFNLKSKLQNNDLIVLQSMINWMDSKHELIKSTLLLHTISKIKAVLKNFNHTFECCICDNKFSLEGRVYKCEDGHIFGMCCQTTLPCQYNVRTCSTCSSVATSKDEITSLPWLDIKPSQCTFCDGFLV</sequence>
<dbReference type="GO" id="GO:0000127">
    <property type="term" value="C:transcription factor TFIIIC complex"/>
    <property type="evidence" value="ECO:0007669"/>
    <property type="project" value="InterPro"/>
</dbReference>
<evidence type="ECO:0000313" key="2">
    <source>
        <dbReference type="EMBL" id="CAG2207918.1"/>
    </source>
</evidence>
<protein>
    <submittedName>
        <fullName evidence="2">GTF3C4</fullName>
        <ecNumber evidence="2">2.3.1.48</ecNumber>
    </submittedName>
</protein>
<comment type="caution">
    <text evidence="2">The sequence shown here is derived from an EMBL/GenBank/DDBJ whole genome shotgun (WGS) entry which is preliminary data.</text>
</comment>
<keyword evidence="3" id="KW-1185">Reference proteome</keyword>
<dbReference type="InterPro" id="IPR036322">
    <property type="entry name" value="WD40_repeat_dom_sf"/>
</dbReference>
<name>A0A8S3RNL9_MYTED</name>
<dbReference type="AlphaFoldDB" id="A0A8S3RNL9"/>
<dbReference type="InterPro" id="IPR024761">
    <property type="entry name" value="TFIIIC_delta_N"/>
</dbReference>
<dbReference type="InterPro" id="IPR044230">
    <property type="entry name" value="GTF3C4"/>
</dbReference>
<dbReference type="EMBL" id="CAJPWZ010001095">
    <property type="protein sequence ID" value="CAG2207918.1"/>
    <property type="molecule type" value="Genomic_DNA"/>
</dbReference>
<gene>
    <name evidence="2" type="ORF">MEDL_22135</name>
</gene>
<dbReference type="GO" id="GO:0004402">
    <property type="term" value="F:histone acetyltransferase activity"/>
    <property type="evidence" value="ECO:0007669"/>
    <property type="project" value="InterPro"/>
</dbReference>
<accession>A0A8S3RNL9</accession>
<dbReference type="OrthoDB" id="6021743at2759"/>
<keyword evidence="2" id="KW-0012">Acyltransferase</keyword>
<dbReference type="EC" id="2.3.1.48" evidence="2"/>
<dbReference type="PANTHER" id="PTHR15496:SF2">
    <property type="entry name" value="GENERAL TRANSCRIPTION FACTOR 3C POLYPEPTIDE 4"/>
    <property type="match status" value="1"/>
</dbReference>
<dbReference type="PANTHER" id="PTHR15496">
    <property type="entry name" value="GENERAL TRANSCRIPTION FACTOR 3C POLYPEPTIDE 4 FAMILY"/>
    <property type="match status" value="1"/>
</dbReference>
<evidence type="ECO:0000313" key="3">
    <source>
        <dbReference type="Proteomes" id="UP000683360"/>
    </source>
</evidence>